<sequence>MTEAYFINGAFYWGIWPPRIAVNPTARSSVKAGGQRGPKAMFSVPKRNEFATSGGRAIWHVTM</sequence>
<organism evidence="1 2">
    <name type="scientific">Paraburkholderia panacisoli</name>
    <dbReference type="NCBI Taxonomy" id="2603818"/>
    <lineage>
        <taxon>Bacteria</taxon>
        <taxon>Pseudomonadati</taxon>
        <taxon>Pseudomonadota</taxon>
        <taxon>Betaproteobacteria</taxon>
        <taxon>Burkholderiales</taxon>
        <taxon>Burkholderiaceae</taxon>
        <taxon>Paraburkholderia</taxon>
    </lineage>
</organism>
<keyword evidence="2" id="KW-1185">Reference proteome</keyword>
<accession>A0A5B0GMS9</accession>
<comment type="caution">
    <text evidence="1">The sequence shown here is derived from an EMBL/GenBank/DDBJ whole genome shotgun (WGS) entry which is preliminary data.</text>
</comment>
<dbReference type="RefSeq" id="WP_149674357.1">
    <property type="nucleotide sequence ID" value="NZ_VTUZ01000033.1"/>
</dbReference>
<reference evidence="1 2" key="1">
    <citation type="submission" date="2019-08" db="EMBL/GenBank/DDBJ databases">
        <title>Paraburkholderia sp. DCY113.</title>
        <authorList>
            <person name="Kang J."/>
        </authorList>
    </citation>
    <scope>NUCLEOTIDE SEQUENCE [LARGE SCALE GENOMIC DNA]</scope>
    <source>
        <strain evidence="1 2">DCY113</strain>
    </source>
</reference>
<proteinExistence type="predicted"/>
<protein>
    <submittedName>
        <fullName evidence="1">Uncharacterized protein</fullName>
    </submittedName>
</protein>
<dbReference type="Proteomes" id="UP000325273">
    <property type="component" value="Unassembled WGS sequence"/>
</dbReference>
<evidence type="ECO:0000313" key="1">
    <source>
        <dbReference type="EMBL" id="KAA1003738.1"/>
    </source>
</evidence>
<evidence type="ECO:0000313" key="2">
    <source>
        <dbReference type="Proteomes" id="UP000325273"/>
    </source>
</evidence>
<dbReference type="AlphaFoldDB" id="A0A5B0GMS9"/>
<name>A0A5B0GMS9_9BURK</name>
<dbReference type="EMBL" id="VTUZ01000033">
    <property type="protein sequence ID" value="KAA1003738.1"/>
    <property type="molecule type" value="Genomic_DNA"/>
</dbReference>
<gene>
    <name evidence="1" type="ORF">FVF58_35350</name>
</gene>